<evidence type="ECO:0000313" key="2">
    <source>
        <dbReference type="EMBL" id="TWP26542.1"/>
    </source>
</evidence>
<dbReference type="Pfam" id="PF25109">
    <property type="entry name" value="HAD_PNKP"/>
    <property type="match status" value="1"/>
</dbReference>
<gene>
    <name evidence="2" type="ORF">ETU09_08230</name>
</gene>
<protein>
    <submittedName>
        <fullName evidence="2">Polynucleotide kinase</fullName>
    </submittedName>
</protein>
<dbReference type="EMBL" id="SELH01000025">
    <property type="protein sequence ID" value="TWP26542.1"/>
    <property type="molecule type" value="Genomic_DNA"/>
</dbReference>
<dbReference type="Pfam" id="PF13671">
    <property type="entry name" value="AAA_33"/>
    <property type="match status" value="1"/>
</dbReference>
<dbReference type="InterPro" id="IPR036412">
    <property type="entry name" value="HAD-like_sf"/>
</dbReference>
<dbReference type="InterPro" id="IPR023214">
    <property type="entry name" value="HAD_sf"/>
</dbReference>
<dbReference type="Gene3D" id="3.40.50.1000">
    <property type="entry name" value="HAD superfamily/HAD-like"/>
    <property type="match status" value="1"/>
</dbReference>
<dbReference type="OrthoDB" id="9805698at2"/>
<reference evidence="2 3" key="1">
    <citation type="submission" date="2019-02" db="EMBL/GenBank/DDBJ databases">
        <title>Apibacter muscae sp. nov.: a novel member of the house fly microbiota.</title>
        <authorList>
            <person name="Park R."/>
        </authorList>
    </citation>
    <scope>NUCLEOTIDE SEQUENCE [LARGE SCALE GENOMIC DNA]</scope>
    <source>
        <strain evidence="2 3">AL1</strain>
    </source>
</reference>
<keyword evidence="2" id="KW-0808">Transferase</keyword>
<proteinExistence type="predicted"/>
<evidence type="ECO:0000259" key="1">
    <source>
        <dbReference type="Pfam" id="PF25109"/>
    </source>
</evidence>
<accession>A0A563D8X4</accession>
<comment type="caution">
    <text evidence="2">The sequence shown here is derived from an EMBL/GenBank/DDBJ whole genome shotgun (WGS) entry which is preliminary data.</text>
</comment>
<dbReference type="Gene3D" id="3.40.50.300">
    <property type="entry name" value="P-loop containing nucleotide triphosphate hydrolases"/>
    <property type="match status" value="1"/>
</dbReference>
<dbReference type="InterPro" id="IPR056782">
    <property type="entry name" value="HAD_PNKP"/>
</dbReference>
<keyword evidence="2" id="KW-0418">Kinase</keyword>
<sequence length="305" mass="36032">MKKNLNILLLVGPPGSGKSTFAKYFLRTEENWMRVSRDDFRMMNFTQGNLSDKQENLITEMVDASISALLNKNINVLIDATHCKKEYIDNYIKKYNSRADISFKLFDIEKNELLKRCETRYKETGKYIPEKVLNKMYSQFEILKNEFDFSIRSKIENLPVEIRQQKADLPKAIICDLDGTLALIHGRNPFDASKCNDDHLNEPIGNLLKNYAQLGYKILLVSGREDRFKEPTLEFLNKYKIPFNELWMRKTLDKRKDAIVKEEIFETHINNNYYIEFVLDDRNQVVDMWRKNLKITCFQVNYGDF</sequence>
<dbReference type="AlphaFoldDB" id="A0A563D8X4"/>
<dbReference type="Proteomes" id="UP000319499">
    <property type="component" value="Unassembled WGS sequence"/>
</dbReference>
<feature type="domain" description="Polynucleotide kinase PNKP phosphatase" evidence="1">
    <location>
        <begin position="170"/>
        <end position="305"/>
    </location>
</feature>
<dbReference type="SUPFAM" id="SSF56784">
    <property type="entry name" value="HAD-like"/>
    <property type="match status" value="1"/>
</dbReference>
<keyword evidence="3" id="KW-1185">Reference proteome</keyword>
<dbReference type="InterPro" id="IPR027417">
    <property type="entry name" value="P-loop_NTPase"/>
</dbReference>
<organism evidence="2 3">
    <name type="scientific">Apibacter muscae</name>
    <dbReference type="NCBI Taxonomy" id="2509004"/>
    <lineage>
        <taxon>Bacteria</taxon>
        <taxon>Pseudomonadati</taxon>
        <taxon>Bacteroidota</taxon>
        <taxon>Flavobacteriia</taxon>
        <taxon>Flavobacteriales</taxon>
        <taxon>Weeksellaceae</taxon>
        <taxon>Apibacter</taxon>
    </lineage>
</organism>
<dbReference type="RefSeq" id="WP_146262961.1">
    <property type="nucleotide sequence ID" value="NZ_SELG01000041.1"/>
</dbReference>
<dbReference type="GO" id="GO:0016301">
    <property type="term" value="F:kinase activity"/>
    <property type="evidence" value="ECO:0007669"/>
    <property type="project" value="UniProtKB-KW"/>
</dbReference>
<evidence type="ECO:0000313" key="3">
    <source>
        <dbReference type="Proteomes" id="UP000319499"/>
    </source>
</evidence>
<name>A0A563D8X4_9FLAO</name>
<dbReference type="SUPFAM" id="SSF52540">
    <property type="entry name" value="P-loop containing nucleoside triphosphate hydrolases"/>
    <property type="match status" value="1"/>
</dbReference>